<reference evidence="6 7" key="1">
    <citation type="journal article" date="2014" name="Environ. Microbiol.">
        <title>Halorhabdus tiamatea: proteogenomics and glycosidase activity measurements identify the first cultivated euryarchaeon from a deep-sea anoxic brine lake as potential polysaccharide degrader.</title>
        <authorList>
            <person name="Werner J."/>
            <person name="Ferrer M."/>
            <person name="Michel G."/>
            <person name="Mann A.J."/>
            <person name="Huang S."/>
            <person name="Juarez S."/>
            <person name="Ciordia S."/>
            <person name="Albar J.P."/>
            <person name="Alcaide M."/>
            <person name="La Cono V."/>
            <person name="Yakimov M.M."/>
            <person name="Antunes A."/>
            <person name="Taborda M."/>
            <person name="Da Costa M.S."/>
            <person name="Amann R.I."/>
            <person name="Gloeckner F.O."/>
            <person name="Golyshina O.V."/>
            <person name="Golyshin P.N."/>
            <person name="Teeling H."/>
        </authorList>
    </citation>
    <scope>NUCLEOTIDE SEQUENCE [LARGE SCALE GENOMIC DNA]</scope>
    <source>
        <strain evidence="7">SARL4B</strain>
        <plasmid evidence="6">pHTIA</plasmid>
    </source>
</reference>
<dbReference type="PATRIC" id="fig|1033806.12.peg.2919"/>
<name>F7PR02_9EURY</name>
<organism evidence="6 7">
    <name type="scientific">Halorhabdus tiamatea SARL4B</name>
    <dbReference type="NCBI Taxonomy" id="1033806"/>
    <lineage>
        <taxon>Archaea</taxon>
        <taxon>Methanobacteriati</taxon>
        <taxon>Methanobacteriota</taxon>
        <taxon>Stenosarchaea group</taxon>
        <taxon>Halobacteria</taxon>
        <taxon>Halobacteriales</taxon>
        <taxon>Haloarculaceae</taxon>
        <taxon>Halorhabdus</taxon>
    </lineage>
</organism>
<proteinExistence type="inferred from homology"/>
<keyword evidence="7" id="KW-1185">Reference proteome</keyword>
<dbReference type="EMBL" id="HF571521">
    <property type="protein sequence ID" value="CCQ35030.1"/>
    <property type="molecule type" value="Genomic_DNA"/>
</dbReference>
<dbReference type="PANTHER" id="PTHR32114:SF2">
    <property type="entry name" value="ABC TRANSPORTER ABCH.3"/>
    <property type="match status" value="1"/>
</dbReference>
<evidence type="ECO:0000256" key="1">
    <source>
        <dbReference type="ARBA" id="ARBA00023054"/>
    </source>
</evidence>
<dbReference type="RefSeq" id="WP_008528584.1">
    <property type="nucleotide sequence ID" value="NC_021913.1"/>
</dbReference>
<evidence type="ECO:0000313" key="7">
    <source>
        <dbReference type="Proteomes" id="UP000015381"/>
    </source>
</evidence>
<dbReference type="AlphaFoldDB" id="F7PR02"/>
<dbReference type="Proteomes" id="UP000015381">
    <property type="component" value="Plasmid pHTIA"/>
</dbReference>
<evidence type="ECO:0000259" key="5">
    <source>
        <dbReference type="Pfam" id="PF13476"/>
    </source>
</evidence>
<comment type="similarity">
    <text evidence="2">Belongs to the Sph1/Sph2 family.</text>
</comment>
<dbReference type="HOGENOM" id="CLU_024631_1_0_2"/>
<dbReference type="InterPro" id="IPR027417">
    <property type="entry name" value="P-loop_NTPase"/>
</dbReference>
<dbReference type="OrthoDB" id="25344at2157"/>
<dbReference type="Pfam" id="PF13476">
    <property type="entry name" value="AAA_23"/>
    <property type="match status" value="1"/>
</dbReference>
<feature type="compositionally biased region" description="Basic and acidic residues" evidence="4">
    <location>
        <begin position="463"/>
        <end position="481"/>
    </location>
</feature>
<dbReference type="PANTHER" id="PTHR32114">
    <property type="entry name" value="ABC TRANSPORTER ABCH.3"/>
    <property type="match status" value="1"/>
</dbReference>
<feature type="coiled-coil region" evidence="3">
    <location>
        <begin position="207"/>
        <end position="285"/>
    </location>
</feature>
<dbReference type="Gene3D" id="3.40.50.300">
    <property type="entry name" value="P-loop containing nucleotide triphosphate hydrolases"/>
    <property type="match status" value="2"/>
</dbReference>
<gene>
    <name evidence="6" type="ORF">HTIA_p2928</name>
</gene>
<geneLocation type="plasmid" evidence="6 7">
    <name>pHTIA</name>
</geneLocation>
<dbReference type="KEGG" id="hti:HTIA_p2928"/>
<sequence length="680" mass="77771">MKLKTLTFENFRQFREGQIEFSTEADNNVTAIHGQNGAGKSTILNAFTWALYDEVNFDTGHDHLVNQGAMAEAETGETIRVAVTLEFEHDGQDYEAIRWAQYQKENSADLRGSRMDSGVDVTCWDSSGVRSTPSNPENRLRQILPERLSNLFFFDGEDIDELAGIDNQEQIKESIQNIMGLTILERSIRHLEDVESRFESEMQEYGSDELSDLIDRKQELKQKTEDKEQKQSDTQQIIKKLDGEIRTIEQKLSKLEETAALQEQRQEYESKKEDREAEIEEINDKIRSKISDSGFLTFAMPAIQDTAQDIDELREKGLIPSELSNRFVDDLLDRGECICGRPLQPNTDPYSAVDSWKSEMSNEGVDQAALRLIAHLDQISEQRSTFFEEIESLVDKRKEVQKDVDQLTEKIDEIGRELEEMDAPTGRDQETPQELEQARKEKEQEQQAARHEAAKLEQQIEDIQEKKEEVESEIDEAREKQSQAQTARRRWKAAQLIRKELEASFEQLQDKVREWADQLIDETFTSIAAHKDLEAEITDEFHLKIWKEVGNQTIELEKSTGERQIASLAFIGSLVSIAKQRYESDTDSPYFTGGIYPIVMDSPFGALDKDHRRHVGQIIPELGEQVIVLVTDSQWDGPVAEEMERIAGAQYQLDFNPGDGTKTYPETEIVNEQAATATGE</sequence>
<evidence type="ECO:0000256" key="3">
    <source>
        <dbReference type="SAM" id="Coils"/>
    </source>
</evidence>
<keyword evidence="1 3" id="KW-0175">Coiled coil</keyword>
<feature type="compositionally biased region" description="Basic and acidic residues" evidence="4">
    <location>
        <begin position="425"/>
        <end position="455"/>
    </location>
</feature>
<dbReference type="SUPFAM" id="SSF52540">
    <property type="entry name" value="P-loop containing nucleoside triphosphate hydrolases"/>
    <property type="match status" value="2"/>
</dbReference>
<keyword evidence="6" id="KW-0614">Plasmid</keyword>
<accession>F7PR02</accession>
<feature type="domain" description="Rad50/SbcC-type AAA" evidence="5">
    <location>
        <begin position="6"/>
        <end position="285"/>
    </location>
</feature>
<dbReference type="InterPro" id="IPR038729">
    <property type="entry name" value="Rad50/SbcC_AAA"/>
</dbReference>
<protein>
    <submittedName>
        <fullName evidence="6">ATPase invovled in DNA repair</fullName>
    </submittedName>
</protein>
<dbReference type="GO" id="GO:0016887">
    <property type="term" value="F:ATP hydrolysis activity"/>
    <property type="evidence" value="ECO:0007669"/>
    <property type="project" value="InterPro"/>
</dbReference>
<evidence type="ECO:0000256" key="2">
    <source>
        <dbReference type="ARBA" id="ARBA00049666"/>
    </source>
</evidence>
<dbReference type="GeneID" id="23797583"/>
<evidence type="ECO:0000313" key="6">
    <source>
        <dbReference type="EMBL" id="CCQ35030.1"/>
    </source>
</evidence>
<evidence type="ECO:0000256" key="4">
    <source>
        <dbReference type="SAM" id="MobiDB-lite"/>
    </source>
</evidence>
<feature type="region of interest" description="Disordered" evidence="4">
    <location>
        <begin position="415"/>
        <end position="486"/>
    </location>
</feature>
<dbReference type="GO" id="GO:0006302">
    <property type="term" value="P:double-strand break repair"/>
    <property type="evidence" value="ECO:0007669"/>
    <property type="project" value="InterPro"/>
</dbReference>